<name>A0A1M4W4U9_MARH1</name>
<evidence type="ECO:0000313" key="2">
    <source>
        <dbReference type="EMBL" id="SHE76324.1"/>
    </source>
</evidence>
<gene>
    <name evidence="2" type="ORF">SAMN02745164_01090</name>
</gene>
<keyword evidence="3" id="KW-1185">Reference proteome</keyword>
<dbReference type="SUPFAM" id="SSF53146">
    <property type="entry name" value="Nitrogenase accessory factor-like"/>
    <property type="match status" value="1"/>
</dbReference>
<dbReference type="InterPro" id="IPR003731">
    <property type="entry name" value="Di-Nase_FeMo-co_biosynth"/>
</dbReference>
<dbReference type="PANTHER" id="PTHR42983:SF1">
    <property type="entry name" value="IRON-MOLYBDENUM PROTEIN"/>
    <property type="match status" value="1"/>
</dbReference>
<reference evidence="2" key="1">
    <citation type="submission" date="2016-11" db="EMBL/GenBank/DDBJ databases">
        <authorList>
            <person name="Varghese N."/>
            <person name="Submissions S."/>
        </authorList>
    </citation>
    <scope>NUCLEOTIDE SEQUENCE [LARGE SCALE GENOMIC DNA]</scope>
    <source>
        <strain evidence="2">DSM 16785</strain>
    </source>
</reference>
<organism evidence="2 3">
    <name type="scientific">Marinitoga hydrogenitolerans (strain DSM 16785 / JCM 12826 / AT1271)</name>
    <dbReference type="NCBI Taxonomy" id="1122195"/>
    <lineage>
        <taxon>Bacteria</taxon>
        <taxon>Thermotogati</taxon>
        <taxon>Thermotogota</taxon>
        <taxon>Thermotogae</taxon>
        <taxon>Petrotogales</taxon>
        <taxon>Petrotogaceae</taxon>
        <taxon>Marinitoga</taxon>
    </lineage>
</organism>
<evidence type="ECO:0000259" key="1">
    <source>
        <dbReference type="Pfam" id="PF02579"/>
    </source>
</evidence>
<dbReference type="CDD" id="cd00851">
    <property type="entry name" value="MTH1175"/>
    <property type="match status" value="1"/>
</dbReference>
<dbReference type="PANTHER" id="PTHR42983">
    <property type="entry name" value="DINITROGENASE IRON-MOLYBDENUM COFACTOR PROTEIN-RELATED"/>
    <property type="match status" value="1"/>
</dbReference>
<proteinExistence type="predicted"/>
<dbReference type="Gene3D" id="3.30.420.130">
    <property type="entry name" value="Dinitrogenase iron-molybdenum cofactor biosynthesis domain"/>
    <property type="match status" value="1"/>
</dbReference>
<dbReference type="InterPro" id="IPR033913">
    <property type="entry name" value="MTH1175_dom"/>
</dbReference>
<sequence length="129" mass="14757">MKIAIPLIENLGEDSRISEHFGHAPYFGFINLKEDKNYDLNIIKNPLMEHSPGEVPAYLHENGVNLLIAKGIGGRAITFFEQLGIQVIRGANGKVKEIMEALKENMLKDREYKVKEHFHEHVNHDCKNH</sequence>
<dbReference type="Proteomes" id="UP000184334">
    <property type="component" value="Unassembled WGS sequence"/>
</dbReference>
<dbReference type="Pfam" id="PF02579">
    <property type="entry name" value="Nitro_FeMo-Co"/>
    <property type="match status" value="1"/>
</dbReference>
<dbReference type="AlphaFoldDB" id="A0A1M4W4U9"/>
<evidence type="ECO:0000313" key="3">
    <source>
        <dbReference type="Proteomes" id="UP000184334"/>
    </source>
</evidence>
<dbReference type="InterPro" id="IPR036105">
    <property type="entry name" value="DiNase_FeMo-co_biosyn_sf"/>
</dbReference>
<dbReference type="EMBL" id="FQUI01000014">
    <property type="protein sequence ID" value="SHE76324.1"/>
    <property type="molecule type" value="Genomic_DNA"/>
</dbReference>
<dbReference type="STRING" id="1122195.SAMN02745164_01090"/>
<accession>A0A1M4W4U9</accession>
<feature type="domain" description="Dinitrogenase iron-molybdenum cofactor biosynthesis" evidence="1">
    <location>
        <begin position="14"/>
        <end position="103"/>
    </location>
</feature>
<comment type="caution">
    <text evidence="2">The sequence shown here is derived from an EMBL/GenBank/DDBJ whole genome shotgun (WGS) entry which is preliminary data.</text>
</comment>
<dbReference type="RefSeq" id="WP_072864251.1">
    <property type="nucleotide sequence ID" value="NZ_FQUI01000014.1"/>
</dbReference>
<protein>
    <submittedName>
        <fullName evidence="2">Predicted Fe-Mo cluster-binding protein, NifX family</fullName>
    </submittedName>
</protein>
<dbReference type="OrthoDB" id="280278at2"/>